<reference evidence="4" key="2">
    <citation type="submission" date="2021-04" db="EMBL/GenBank/DDBJ databases">
        <authorList>
            <person name="Gilroy R."/>
        </authorList>
    </citation>
    <scope>NUCLEOTIDE SEQUENCE</scope>
    <source>
        <strain evidence="4">1193</strain>
    </source>
</reference>
<proteinExistence type="predicted"/>
<evidence type="ECO:0000256" key="1">
    <source>
        <dbReference type="ARBA" id="ARBA00022737"/>
    </source>
</evidence>
<organism evidence="4 5">
    <name type="scientific">Candidatus Halomonas stercoripullorum</name>
    <dbReference type="NCBI Taxonomy" id="2838617"/>
    <lineage>
        <taxon>Bacteria</taxon>
        <taxon>Pseudomonadati</taxon>
        <taxon>Pseudomonadota</taxon>
        <taxon>Gammaproteobacteria</taxon>
        <taxon>Oceanospirillales</taxon>
        <taxon>Halomonadaceae</taxon>
        <taxon>Halomonas</taxon>
    </lineage>
</organism>
<protein>
    <submittedName>
        <fullName evidence="4">Ankyrin repeat domain-containing protein</fullName>
    </submittedName>
</protein>
<keyword evidence="1" id="KW-0677">Repeat</keyword>
<dbReference type="PANTHER" id="PTHR24171">
    <property type="entry name" value="ANKYRIN REPEAT DOMAIN-CONTAINING PROTEIN 39-RELATED"/>
    <property type="match status" value="1"/>
</dbReference>
<gene>
    <name evidence="4" type="ORF">H9854_07410</name>
</gene>
<dbReference type="SMART" id="SM00248">
    <property type="entry name" value="ANK"/>
    <property type="match status" value="3"/>
</dbReference>
<feature type="repeat" description="ANK" evidence="3">
    <location>
        <begin position="84"/>
        <end position="116"/>
    </location>
</feature>
<keyword evidence="2 3" id="KW-0040">ANK repeat</keyword>
<dbReference type="PANTHER" id="PTHR24171:SF9">
    <property type="entry name" value="ANKYRIN REPEAT DOMAIN-CONTAINING PROTEIN 39"/>
    <property type="match status" value="1"/>
</dbReference>
<dbReference type="PROSITE" id="PS50297">
    <property type="entry name" value="ANK_REP_REGION"/>
    <property type="match status" value="2"/>
</dbReference>
<dbReference type="Pfam" id="PF12796">
    <property type="entry name" value="Ank_2"/>
    <property type="match status" value="1"/>
</dbReference>
<evidence type="ECO:0000313" key="5">
    <source>
        <dbReference type="Proteomes" id="UP000824248"/>
    </source>
</evidence>
<comment type="caution">
    <text evidence="4">The sequence shown here is derived from an EMBL/GenBank/DDBJ whole genome shotgun (WGS) entry which is preliminary data.</text>
</comment>
<name>A0A9D1WPX7_9GAMM</name>
<dbReference type="PROSITE" id="PS50088">
    <property type="entry name" value="ANK_REPEAT"/>
    <property type="match status" value="2"/>
</dbReference>
<dbReference type="Gene3D" id="1.25.40.20">
    <property type="entry name" value="Ankyrin repeat-containing domain"/>
    <property type="match status" value="1"/>
</dbReference>
<dbReference type="InterPro" id="IPR002110">
    <property type="entry name" value="Ankyrin_rpt"/>
</dbReference>
<evidence type="ECO:0000313" key="4">
    <source>
        <dbReference type="EMBL" id="HIX62042.1"/>
    </source>
</evidence>
<evidence type="ECO:0000256" key="3">
    <source>
        <dbReference type="PROSITE-ProRule" id="PRU00023"/>
    </source>
</evidence>
<feature type="non-terminal residue" evidence="4">
    <location>
        <position position="122"/>
    </location>
</feature>
<evidence type="ECO:0000256" key="2">
    <source>
        <dbReference type="ARBA" id="ARBA00023043"/>
    </source>
</evidence>
<sequence>MTQEPQSNPMEPDDEVIEFATRMFDCARQGDTETLRELLPQGLPPNLRNHKGDSLVMLASYHGHLETTRLLLEHGADPELRNEQGHSPLAGAAFKGDLPMVKLLLEQGAEVNGTAPDGKTAL</sequence>
<dbReference type="InterPro" id="IPR036770">
    <property type="entry name" value="Ankyrin_rpt-contain_sf"/>
</dbReference>
<accession>A0A9D1WPX7</accession>
<dbReference type="SUPFAM" id="SSF48403">
    <property type="entry name" value="Ankyrin repeat"/>
    <property type="match status" value="1"/>
</dbReference>
<feature type="repeat" description="ANK" evidence="3">
    <location>
        <begin position="51"/>
        <end position="83"/>
    </location>
</feature>
<dbReference type="AlphaFoldDB" id="A0A9D1WPX7"/>
<reference evidence="4" key="1">
    <citation type="journal article" date="2021" name="PeerJ">
        <title>Extensive microbial diversity within the chicken gut microbiome revealed by metagenomics and culture.</title>
        <authorList>
            <person name="Gilroy R."/>
            <person name="Ravi A."/>
            <person name="Getino M."/>
            <person name="Pursley I."/>
            <person name="Horton D.L."/>
            <person name="Alikhan N.F."/>
            <person name="Baker D."/>
            <person name="Gharbi K."/>
            <person name="Hall N."/>
            <person name="Watson M."/>
            <person name="Adriaenssens E.M."/>
            <person name="Foster-Nyarko E."/>
            <person name="Jarju S."/>
            <person name="Secka A."/>
            <person name="Antonio M."/>
            <person name="Oren A."/>
            <person name="Chaudhuri R.R."/>
            <person name="La Ragione R."/>
            <person name="Hildebrand F."/>
            <person name="Pallen M.J."/>
        </authorList>
    </citation>
    <scope>NUCLEOTIDE SEQUENCE</scope>
    <source>
        <strain evidence="4">1193</strain>
    </source>
</reference>
<dbReference type="EMBL" id="DXFC01000221">
    <property type="protein sequence ID" value="HIX62042.1"/>
    <property type="molecule type" value="Genomic_DNA"/>
</dbReference>
<dbReference type="Proteomes" id="UP000824248">
    <property type="component" value="Unassembled WGS sequence"/>
</dbReference>